<evidence type="ECO:0000313" key="2">
    <source>
        <dbReference type="EMBL" id="MRG60098.1"/>
    </source>
</evidence>
<keyword evidence="1" id="KW-0472">Membrane</keyword>
<feature type="transmembrane region" description="Helical" evidence="1">
    <location>
        <begin position="60"/>
        <end position="78"/>
    </location>
</feature>
<feature type="transmembrane region" description="Helical" evidence="1">
    <location>
        <begin position="214"/>
        <end position="233"/>
    </location>
</feature>
<organism evidence="2 3">
    <name type="scientific">Agromyces agglutinans</name>
    <dbReference type="NCBI Taxonomy" id="2662258"/>
    <lineage>
        <taxon>Bacteria</taxon>
        <taxon>Bacillati</taxon>
        <taxon>Actinomycetota</taxon>
        <taxon>Actinomycetes</taxon>
        <taxon>Micrococcales</taxon>
        <taxon>Microbacteriaceae</taxon>
        <taxon>Agromyces</taxon>
    </lineage>
</organism>
<feature type="transmembrane region" description="Helical" evidence="1">
    <location>
        <begin position="353"/>
        <end position="371"/>
    </location>
</feature>
<feature type="transmembrane region" description="Helical" evidence="1">
    <location>
        <begin position="185"/>
        <end position="202"/>
    </location>
</feature>
<feature type="transmembrane region" description="Helical" evidence="1">
    <location>
        <begin position="116"/>
        <end position="134"/>
    </location>
</feature>
<feature type="transmembrane region" description="Helical" evidence="1">
    <location>
        <begin position="28"/>
        <end position="48"/>
    </location>
</feature>
<accession>A0A6I2FGR6</accession>
<feature type="transmembrane region" description="Helical" evidence="1">
    <location>
        <begin position="84"/>
        <end position="109"/>
    </location>
</feature>
<comment type="caution">
    <text evidence="2">The sequence shown here is derived from an EMBL/GenBank/DDBJ whole genome shotgun (WGS) entry which is preliminary data.</text>
</comment>
<name>A0A6I2FGR6_9MICO</name>
<sequence>MVRASEALMDRAPVVVPLIAAAGMAVRYQVAGGVSVCLLIAIVLAPVWIGSLRAYRGMRVFVLLGVGAAIWGTLGSLLDPVRTFSASLFVVETSTFLAMVGAVGTLLWARQCVGSSWMVIAFAIGGLVNVALTGGNPVNLWKYSLSIPITLLVVALAEHFGGRIAEIAAVAAIAVISGLNDSRSFTAFLLLALMIAVWQLTGRREGAAAKPLRVLIGAGLLGLAVFNLIQALLLEGVLGSASQQRSQAQMDATGSLITGGRPEMGASFALLVRQPWGYGAGSLPTSTDVWVAKSGMSELNYDPNNGYVEVFMFGGRFEVHSVLGDLWLRFGPLGAAVAIFICVYAVMAVAKHVSLRSASAVLVLLTVLTLWDTLFSPFLSSYRTMALVLALAAAPVLDRLPIADTASPSPRFLARLTGGPPSV</sequence>
<keyword evidence="3" id="KW-1185">Reference proteome</keyword>
<reference evidence="2 3" key="1">
    <citation type="submission" date="2019-10" db="EMBL/GenBank/DDBJ databases">
        <authorList>
            <person name="Nie G."/>
            <person name="Ming H."/>
            <person name="Yi B."/>
        </authorList>
    </citation>
    <scope>NUCLEOTIDE SEQUENCE [LARGE SCALE GENOMIC DNA]</scope>
    <source>
        <strain evidence="2 3">CFH 90414</strain>
    </source>
</reference>
<dbReference type="RefSeq" id="WP_153684547.1">
    <property type="nucleotide sequence ID" value="NZ_WJIF01000004.1"/>
</dbReference>
<keyword evidence="1" id="KW-1133">Transmembrane helix</keyword>
<keyword evidence="1" id="KW-0812">Transmembrane</keyword>
<dbReference type="AlphaFoldDB" id="A0A6I2FGR6"/>
<evidence type="ECO:0000313" key="3">
    <source>
        <dbReference type="Proteomes" id="UP000431080"/>
    </source>
</evidence>
<proteinExistence type="predicted"/>
<dbReference type="EMBL" id="WJIF01000004">
    <property type="protein sequence ID" value="MRG60098.1"/>
    <property type="molecule type" value="Genomic_DNA"/>
</dbReference>
<evidence type="ECO:0000256" key="1">
    <source>
        <dbReference type="SAM" id="Phobius"/>
    </source>
</evidence>
<evidence type="ECO:0008006" key="4">
    <source>
        <dbReference type="Google" id="ProtNLM"/>
    </source>
</evidence>
<feature type="transmembrane region" description="Helical" evidence="1">
    <location>
        <begin position="164"/>
        <end position="179"/>
    </location>
</feature>
<feature type="transmembrane region" description="Helical" evidence="1">
    <location>
        <begin position="326"/>
        <end position="346"/>
    </location>
</feature>
<gene>
    <name evidence="2" type="ORF">GE115_09475</name>
</gene>
<protein>
    <recommendedName>
        <fullName evidence="4">O-antigen ligase domain-containing protein</fullName>
    </recommendedName>
</protein>
<dbReference type="Proteomes" id="UP000431080">
    <property type="component" value="Unassembled WGS sequence"/>
</dbReference>